<evidence type="ECO:0000313" key="3">
    <source>
        <dbReference type="EMBL" id="RCG26929.1"/>
    </source>
</evidence>
<dbReference type="PANTHER" id="PTHR45398">
    <property type="match status" value="1"/>
</dbReference>
<organism evidence="3 4">
    <name type="scientific">Streptomyces reniochalinae</name>
    <dbReference type="NCBI Taxonomy" id="2250578"/>
    <lineage>
        <taxon>Bacteria</taxon>
        <taxon>Bacillati</taxon>
        <taxon>Actinomycetota</taxon>
        <taxon>Actinomycetes</taxon>
        <taxon>Kitasatosporales</taxon>
        <taxon>Streptomycetaceae</taxon>
        <taxon>Streptomyces</taxon>
    </lineage>
</organism>
<feature type="compositionally biased region" description="Basic and acidic residues" evidence="1">
    <location>
        <begin position="155"/>
        <end position="165"/>
    </location>
</feature>
<proteinExistence type="predicted"/>
<dbReference type="InterPro" id="IPR023213">
    <property type="entry name" value="CAT-like_dom_sf"/>
</dbReference>
<dbReference type="InterPro" id="IPR001242">
    <property type="entry name" value="Condensation_dom"/>
</dbReference>
<feature type="non-terminal residue" evidence="3">
    <location>
        <position position="246"/>
    </location>
</feature>
<gene>
    <name evidence="3" type="ORF">DQ392_00045</name>
</gene>
<comment type="caution">
    <text evidence="3">The sequence shown here is derived from an EMBL/GenBank/DDBJ whole genome shotgun (WGS) entry which is preliminary data.</text>
</comment>
<dbReference type="SUPFAM" id="SSF52777">
    <property type="entry name" value="CoA-dependent acyltransferases"/>
    <property type="match status" value="2"/>
</dbReference>
<keyword evidence="4" id="KW-1185">Reference proteome</keyword>
<dbReference type="Gene3D" id="3.30.559.10">
    <property type="entry name" value="Chloramphenicol acetyltransferase-like domain"/>
    <property type="match status" value="1"/>
</dbReference>
<dbReference type="Pfam" id="PF00668">
    <property type="entry name" value="Condensation"/>
    <property type="match status" value="2"/>
</dbReference>
<feature type="non-terminal residue" evidence="3">
    <location>
        <position position="1"/>
    </location>
</feature>
<accession>A0A367FAG7</accession>
<sequence>APQIQAEQDLVTGPVPLTPIQHWFFAQDFARPHHVNQSLLLDVDAEVTTEQWQQILRKLLEQHDGLRTRFVRQNGTWQAELTDPPPELPWRTHDLSTIPAHERHTRLLEIAGKTQSSMNLAEPPLIRAALFTGVCEHESTGSGGHESAGSGEVGPEGHKSSGPEGRTHRLLLVAHHLVVDTVSWRVLLEDLGTLVEQARRGQEPQLPAKSSSWRQWAERLRQEAATTTTLDELTYWHEQTQATHPL</sequence>
<feature type="domain" description="Condensation" evidence="2">
    <location>
        <begin position="14"/>
        <end position="132"/>
    </location>
</feature>
<evidence type="ECO:0000313" key="4">
    <source>
        <dbReference type="Proteomes" id="UP000253507"/>
    </source>
</evidence>
<feature type="compositionally biased region" description="Gly residues" evidence="1">
    <location>
        <begin position="141"/>
        <end position="154"/>
    </location>
</feature>
<evidence type="ECO:0000259" key="2">
    <source>
        <dbReference type="Pfam" id="PF00668"/>
    </source>
</evidence>
<reference evidence="3 4" key="1">
    <citation type="submission" date="2018-06" db="EMBL/GenBank/DDBJ databases">
        <title>Streptomyces reniochalinae sp. nov. and Streptomyces diacarnus sp. nov. from marine sponges.</title>
        <authorList>
            <person name="Li L."/>
        </authorList>
    </citation>
    <scope>NUCLEOTIDE SEQUENCE [LARGE SCALE GENOMIC DNA]</scope>
    <source>
        <strain evidence="3 4">LHW50302</strain>
    </source>
</reference>
<dbReference type="GO" id="GO:0008610">
    <property type="term" value="P:lipid biosynthetic process"/>
    <property type="evidence" value="ECO:0007669"/>
    <property type="project" value="UniProtKB-ARBA"/>
</dbReference>
<evidence type="ECO:0000256" key="1">
    <source>
        <dbReference type="SAM" id="MobiDB-lite"/>
    </source>
</evidence>
<feature type="domain" description="Condensation" evidence="2">
    <location>
        <begin position="167"/>
        <end position="244"/>
    </location>
</feature>
<dbReference type="RefSeq" id="WP_245980977.1">
    <property type="nucleotide sequence ID" value="NZ_QOIM01000009.1"/>
</dbReference>
<protein>
    <recommendedName>
        <fullName evidence="2">Condensation domain-containing protein</fullName>
    </recommendedName>
</protein>
<dbReference type="GO" id="GO:0003824">
    <property type="term" value="F:catalytic activity"/>
    <property type="evidence" value="ECO:0007669"/>
    <property type="project" value="InterPro"/>
</dbReference>
<feature type="region of interest" description="Disordered" evidence="1">
    <location>
        <begin position="137"/>
        <end position="165"/>
    </location>
</feature>
<dbReference type="PANTHER" id="PTHR45398:SF1">
    <property type="entry name" value="ENZYME, PUTATIVE (JCVI)-RELATED"/>
    <property type="match status" value="1"/>
</dbReference>
<dbReference type="AlphaFoldDB" id="A0A367FAG7"/>
<name>A0A367FAG7_9ACTN</name>
<dbReference type="EMBL" id="QOIM01000009">
    <property type="protein sequence ID" value="RCG26929.1"/>
    <property type="molecule type" value="Genomic_DNA"/>
</dbReference>
<dbReference type="Proteomes" id="UP000253507">
    <property type="component" value="Unassembled WGS sequence"/>
</dbReference>